<keyword evidence="2" id="KW-1185">Reference proteome</keyword>
<reference evidence="1 2" key="1">
    <citation type="journal article" date="2018" name="Front. Microbiol.">
        <title>Genome-Wide Analysis of Corynespora cassiicola Leaf Fall Disease Putative Effectors.</title>
        <authorList>
            <person name="Lopez D."/>
            <person name="Ribeiro S."/>
            <person name="Label P."/>
            <person name="Fumanal B."/>
            <person name="Venisse J.S."/>
            <person name="Kohler A."/>
            <person name="de Oliveira R.R."/>
            <person name="Labutti K."/>
            <person name="Lipzen A."/>
            <person name="Lail K."/>
            <person name="Bauer D."/>
            <person name="Ohm R.A."/>
            <person name="Barry K.W."/>
            <person name="Spatafora J."/>
            <person name="Grigoriev I.V."/>
            <person name="Martin F.M."/>
            <person name="Pujade-Renaud V."/>
        </authorList>
    </citation>
    <scope>NUCLEOTIDE SEQUENCE [LARGE SCALE GENOMIC DNA]</scope>
    <source>
        <strain evidence="1 2">Philippines</strain>
    </source>
</reference>
<accession>A0A2T2N9T0</accession>
<protein>
    <submittedName>
        <fullName evidence="1">Uncharacterized protein</fullName>
    </submittedName>
</protein>
<evidence type="ECO:0000313" key="2">
    <source>
        <dbReference type="Proteomes" id="UP000240883"/>
    </source>
</evidence>
<dbReference type="EMBL" id="KZ678142">
    <property type="protein sequence ID" value="PSN62221.1"/>
    <property type="molecule type" value="Genomic_DNA"/>
</dbReference>
<dbReference type="Proteomes" id="UP000240883">
    <property type="component" value="Unassembled WGS sequence"/>
</dbReference>
<organism evidence="1 2">
    <name type="scientific">Corynespora cassiicola Philippines</name>
    <dbReference type="NCBI Taxonomy" id="1448308"/>
    <lineage>
        <taxon>Eukaryota</taxon>
        <taxon>Fungi</taxon>
        <taxon>Dikarya</taxon>
        <taxon>Ascomycota</taxon>
        <taxon>Pezizomycotina</taxon>
        <taxon>Dothideomycetes</taxon>
        <taxon>Pleosporomycetidae</taxon>
        <taxon>Pleosporales</taxon>
        <taxon>Corynesporascaceae</taxon>
        <taxon>Corynespora</taxon>
    </lineage>
</organism>
<sequence>MFLCVIQIEACVATKHHDAWTVISINQTFFFLFRYSTLHLVTKKLIWNLAAQTASPWQWTRNAYRPLSWYELGTLSRAVLLDHLSISSSRRTRIDYYVRGVGVEKVDHMRHKKTSRASPISVADL</sequence>
<evidence type="ECO:0000313" key="1">
    <source>
        <dbReference type="EMBL" id="PSN62221.1"/>
    </source>
</evidence>
<gene>
    <name evidence="1" type="ORF">BS50DRAFT_140801</name>
</gene>
<proteinExistence type="predicted"/>
<dbReference type="AlphaFoldDB" id="A0A2T2N9T0"/>
<name>A0A2T2N9T0_CORCC</name>